<evidence type="ECO:0000313" key="1">
    <source>
        <dbReference type="EMBL" id="MPC85142.1"/>
    </source>
</evidence>
<organism evidence="1 2">
    <name type="scientific">Portunus trituberculatus</name>
    <name type="common">Swimming crab</name>
    <name type="synonym">Neptunus trituberculatus</name>
    <dbReference type="NCBI Taxonomy" id="210409"/>
    <lineage>
        <taxon>Eukaryota</taxon>
        <taxon>Metazoa</taxon>
        <taxon>Ecdysozoa</taxon>
        <taxon>Arthropoda</taxon>
        <taxon>Crustacea</taxon>
        <taxon>Multicrustacea</taxon>
        <taxon>Malacostraca</taxon>
        <taxon>Eumalacostraca</taxon>
        <taxon>Eucarida</taxon>
        <taxon>Decapoda</taxon>
        <taxon>Pleocyemata</taxon>
        <taxon>Brachyura</taxon>
        <taxon>Eubrachyura</taxon>
        <taxon>Portunoidea</taxon>
        <taxon>Portunidae</taxon>
        <taxon>Portuninae</taxon>
        <taxon>Portunus</taxon>
    </lineage>
</organism>
<comment type="caution">
    <text evidence="1">The sequence shown here is derived from an EMBL/GenBank/DDBJ whole genome shotgun (WGS) entry which is preliminary data.</text>
</comment>
<accession>A0A5B7IMP7</accession>
<protein>
    <submittedName>
        <fullName evidence="1">Uncharacterized protein</fullName>
    </submittedName>
</protein>
<evidence type="ECO:0000313" key="2">
    <source>
        <dbReference type="Proteomes" id="UP000324222"/>
    </source>
</evidence>
<name>A0A5B7IMP7_PORTR</name>
<dbReference type="EMBL" id="VSRR010067469">
    <property type="protein sequence ID" value="MPC85142.1"/>
    <property type="molecule type" value="Genomic_DNA"/>
</dbReference>
<proteinExistence type="predicted"/>
<keyword evidence="2" id="KW-1185">Reference proteome</keyword>
<dbReference type="AlphaFoldDB" id="A0A5B7IMP7"/>
<sequence length="101" mass="11576">METQSKHKAKQWRTFRCAERAGQVREVGRLTLYVQVYRQVYLRAGGHLALIHTCIPEGDRRNIQVPLIAVLGVEDLCVGDRCVTMAFSCLQCEARCVRERL</sequence>
<reference evidence="1 2" key="1">
    <citation type="submission" date="2019-05" db="EMBL/GenBank/DDBJ databases">
        <title>Another draft genome of Portunus trituberculatus and its Hox gene families provides insights of decapod evolution.</title>
        <authorList>
            <person name="Jeong J.-H."/>
            <person name="Song I."/>
            <person name="Kim S."/>
            <person name="Choi T."/>
            <person name="Kim D."/>
            <person name="Ryu S."/>
            <person name="Kim W."/>
        </authorList>
    </citation>
    <scope>NUCLEOTIDE SEQUENCE [LARGE SCALE GENOMIC DNA]</scope>
    <source>
        <tissue evidence="1">Muscle</tissue>
    </source>
</reference>
<gene>
    <name evidence="1" type="ORF">E2C01_079903</name>
</gene>
<dbReference type="Proteomes" id="UP000324222">
    <property type="component" value="Unassembled WGS sequence"/>
</dbReference>